<dbReference type="Proteomes" id="UP000291343">
    <property type="component" value="Unassembled WGS sequence"/>
</dbReference>
<name>A0A482WMR4_LAOST</name>
<organism evidence="1 2">
    <name type="scientific">Laodelphax striatellus</name>
    <name type="common">Small brown planthopper</name>
    <name type="synonym">Delphax striatella</name>
    <dbReference type="NCBI Taxonomy" id="195883"/>
    <lineage>
        <taxon>Eukaryota</taxon>
        <taxon>Metazoa</taxon>
        <taxon>Ecdysozoa</taxon>
        <taxon>Arthropoda</taxon>
        <taxon>Hexapoda</taxon>
        <taxon>Insecta</taxon>
        <taxon>Pterygota</taxon>
        <taxon>Neoptera</taxon>
        <taxon>Paraneoptera</taxon>
        <taxon>Hemiptera</taxon>
        <taxon>Auchenorrhyncha</taxon>
        <taxon>Fulgoroidea</taxon>
        <taxon>Delphacidae</taxon>
        <taxon>Criomorphinae</taxon>
        <taxon>Laodelphax</taxon>
    </lineage>
</organism>
<dbReference type="AlphaFoldDB" id="A0A482WMR4"/>
<sequence>MWGEYRWSGKVNEFFEMLIVLATKNEKENNNLDEDGGWKNENEDGDQDERTELLWGALYCILSDRTERAGLMFRRR</sequence>
<accession>A0A482WMR4</accession>
<evidence type="ECO:0000313" key="2">
    <source>
        <dbReference type="Proteomes" id="UP000291343"/>
    </source>
</evidence>
<reference evidence="1 2" key="1">
    <citation type="journal article" date="2017" name="Gigascience">
        <title>Genome sequence of the small brown planthopper, Laodelphax striatellus.</title>
        <authorList>
            <person name="Zhu J."/>
            <person name="Jiang F."/>
            <person name="Wang X."/>
            <person name="Yang P."/>
            <person name="Bao Y."/>
            <person name="Zhao W."/>
            <person name="Wang W."/>
            <person name="Lu H."/>
            <person name="Wang Q."/>
            <person name="Cui N."/>
            <person name="Li J."/>
            <person name="Chen X."/>
            <person name="Luo L."/>
            <person name="Yu J."/>
            <person name="Kang L."/>
            <person name="Cui F."/>
        </authorList>
    </citation>
    <scope>NUCLEOTIDE SEQUENCE [LARGE SCALE GENOMIC DNA]</scope>
    <source>
        <strain evidence="1">Lst14</strain>
    </source>
</reference>
<evidence type="ECO:0000313" key="1">
    <source>
        <dbReference type="EMBL" id="RZF34829.1"/>
    </source>
</evidence>
<gene>
    <name evidence="1" type="ORF">LSTR_LSTR011216</name>
</gene>
<proteinExistence type="predicted"/>
<dbReference type="InParanoid" id="A0A482WMR4"/>
<protein>
    <submittedName>
        <fullName evidence="1">Uncharacterized protein</fullName>
    </submittedName>
</protein>
<dbReference type="EMBL" id="QKKF02030297">
    <property type="protein sequence ID" value="RZF34829.1"/>
    <property type="molecule type" value="Genomic_DNA"/>
</dbReference>
<keyword evidence="2" id="KW-1185">Reference proteome</keyword>
<comment type="caution">
    <text evidence="1">The sequence shown here is derived from an EMBL/GenBank/DDBJ whole genome shotgun (WGS) entry which is preliminary data.</text>
</comment>